<feature type="region of interest" description="Disordered" evidence="6">
    <location>
        <begin position="696"/>
        <end position="758"/>
    </location>
</feature>
<feature type="region of interest" description="Disordered" evidence="6">
    <location>
        <begin position="113"/>
        <end position="160"/>
    </location>
</feature>
<dbReference type="InterPro" id="IPR051947">
    <property type="entry name" value="Sentrin-specific_protease"/>
</dbReference>
<feature type="compositionally biased region" description="Basic and acidic residues" evidence="6">
    <location>
        <begin position="474"/>
        <end position="484"/>
    </location>
</feature>
<dbReference type="Pfam" id="PF25424">
    <property type="entry name" value="PH_35"/>
    <property type="match status" value="1"/>
</dbReference>
<gene>
    <name evidence="8" type="ORF">VTK73DRAFT_4602</name>
</gene>
<feature type="compositionally biased region" description="Polar residues" evidence="6">
    <location>
        <begin position="918"/>
        <end position="931"/>
    </location>
</feature>
<accession>A0ABR3XYR9</accession>
<feature type="compositionally biased region" description="Basic and acidic residues" evidence="6">
    <location>
        <begin position="222"/>
        <end position="239"/>
    </location>
</feature>
<feature type="compositionally biased region" description="Basic and acidic residues" evidence="6">
    <location>
        <begin position="958"/>
        <end position="973"/>
    </location>
</feature>
<evidence type="ECO:0000256" key="1">
    <source>
        <dbReference type="ARBA" id="ARBA00005234"/>
    </source>
</evidence>
<feature type="region of interest" description="Disordered" evidence="6">
    <location>
        <begin position="1"/>
        <end position="95"/>
    </location>
</feature>
<feature type="compositionally biased region" description="Polar residues" evidence="6">
    <location>
        <begin position="449"/>
        <end position="463"/>
    </location>
</feature>
<organism evidence="8 9">
    <name type="scientific">Phialemonium thermophilum</name>
    <dbReference type="NCBI Taxonomy" id="223376"/>
    <lineage>
        <taxon>Eukaryota</taxon>
        <taxon>Fungi</taxon>
        <taxon>Dikarya</taxon>
        <taxon>Ascomycota</taxon>
        <taxon>Pezizomycotina</taxon>
        <taxon>Sordariomycetes</taxon>
        <taxon>Sordariomycetidae</taxon>
        <taxon>Cephalothecales</taxon>
        <taxon>Cephalothecaceae</taxon>
        <taxon>Phialemonium</taxon>
    </lineage>
</organism>
<sequence length="1141" mass="127452">MQSARKFLKTHLNRANGPVNTLYSSPSKPPRPNEAPAVSPSAADRPSTKRQKADIHGRYIQSRLAPADESDDSPLEQSGLETRGSQSALSVEDMQPSNRVAEYCLVSTYVDGQKPRRSGTRRGRQPVRTDWQAQDPIAGLSDDSHSGPGSPFQDISPRQRILEGRRGTLLHLRDPVDAEIMGLDVDTEVLPRPPKLLSSRNSRQQESKKRATVSQDLDELAGSDKGRSNDVAKRPHAIGDARVSPCQSGRPSNQADKTPSTGSPLYGAGLPVKGAIHLPDRIYSSPDPHQDIDSDKPCLLKASEGGLRPICVAFNEDGTPSSAHDWLKIDPRKLQRFNFSTGFATVKLVQPFSIDKALGRVMFVEFFSWKDARQVLLWVRRHNREVVSEVKEETLEKEFNRSVSEIKERLASKMAMQHARKQGDDEIRLLERKEALRQSRIPRPGTSIFGPNSQQATGQQEMPRTSHPDPGGSRPDHNPEEENNKTAAPARRSRPLTRSMDTSVDSVAELKTWSDTHPEWSETWRMPLVYHRTIIEKDDIPRLDEGQCLNDNIIGFYIQYLVKQLESSRPDIAKRVYFHNSFFYDKLKPTKGREINYEGVKSWTARVDILSFDYIVVPVNEHYHWWVAIICNPGRMGPSASFSSGSQDDADDSVVECEGETVQDQGPRRNEEKDVYVYDGSENKLASPVTRFGLLSLGGPEKSAQGPRRGQDSKEAVNLEESNDSTSNSNSQHQPKPKRPGKRSAGPGPRKYDPRDPRIITLDSLGTAHSPACTHLKQYLIREFKDKKNRDIEYPQAIGTRATNIPEQDNFCDCGVYLLGYIEQFLQDPDGFVQMILQKEQKKWKFDASEARNKLRELIFSLHAKYQDEQERLKRLKLENKRKRHAQQANQQTGPDETGRAVPQKVAGSDGADAGQVTRDSSSVKSPTSEGSRLKSPDATSETSVDDKLRVPANKTTADSDHPGTSESRRRECLSQTPSIHRTPEAEIPVVLKSVEETNNQDTCLTSRFFPVARAASNRDADDEVRILSQIPSSSPTPGSQKTTVLQRTSHADSPDGNPEDQLGKSVEADRGSITPTKASTRSPTLISGPRETRPREPHGPLRKKFRFSSPGFRFPERSRSRTLAAGTLDQKENTIDLTDD</sequence>
<evidence type="ECO:0000313" key="8">
    <source>
        <dbReference type="EMBL" id="KAL1881155.1"/>
    </source>
</evidence>
<keyword evidence="2" id="KW-0597">Phosphoprotein</keyword>
<dbReference type="InterPro" id="IPR038765">
    <property type="entry name" value="Papain-like_cys_pep_sf"/>
</dbReference>
<keyword evidence="4" id="KW-0833">Ubl conjugation pathway</keyword>
<feature type="compositionally biased region" description="Polar residues" evidence="6">
    <location>
        <begin position="245"/>
        <end position="263"/>
    </location>
</feature>
<dbReference type="EMBL" id="JAZHXJ010000026">
    <property type="protein sequence ID" value="KAL1881155.1"/>
    <property type="molecule type" value="Genomic_DNA"/>
</dbReference>
<feature type="compositionally biased region" description="Polar residues" evidence="6">
    <location>
        <begin position="1030"/>
        <end position="1049"/>
    </location>
</feature>
<feature type="compositionally biased region" description="Basic and acidic residues" evidence="6">
    <location>
        <begin position="1091"/>
        <end position="1100"/>
    </location>
</feature>
<feature type="region of interest" description="Disordered" evidence="6">
    <location>
        <begin position="440"/>
        <end position="505"/>
    </location>
</feature>
<dbReference type="InterPro" id="IPR057501">
    <property type="entry name" value="DeUb_enz_PH"/>
</dbReference>
<feature type="compositionally biased region" description="Acidic residues" evidence="6">
    <location>
        <begin position="648"/>
        <end position="661"/>
    </location>
</feature>
<feature type="region of interest" description="Disordered" evidence="6">
    <location>
        <begin position="639"/>
        <end position="672"/>
    </location>
</feature>
<name>A0ABR3XYR9_9PEZI</name>
<keyword evidence="9" id="KW-1185">Reference proteome</keyword>
<evidence type="ECO:0000259" key="7">
    <source>
        <dbReference type="PROSITE" id="PS50600"/>
    </source>
</evidence>
<evidence type="ECO:0000256" key="3">
    <source>
        <dbReference type="ARBA" id="ARBA00022670"/>
    </source>
</evidence>
<dbReference type="Pfam" id="PF02902">
    <property type="entry name" value="Peptidase_C48"/>
    <property type="match status" value="1"/>
</dbReference>
<evidence type="ECO:0000313" key="9">
    <source>
        <dbReference type="Proteomes" id="UP001586593"/>
    </source>
</evidence>
<evidence type="ECO:0000256" key="5">
    <source>
        <dbReference type="ARBA" id="ARBA00022801"/>
    </source>
</evidence>
<feature type="region of interest" description="Disordered" evidence="6">
    <location>
        <begin position="879"/>
        <end position="985"/>
    </location>
</feature>
<dbReference type="PROSITE" id="PS50600">
    <property type="entry name" value="ULP_PROTEASE"/>
    <property type="match status" value="1"/>
</dbReference>
<keyword evidence="3" id="KW-0645">Protease</keyword>
<dbReference type="PANTHER" id="PTHR46896">
    <property type="entry name" value="SENTRIN-SPECIFIC PROTEASE"/>
    <property type="match status" value="1"/>
</dbReference>
<keyword evidence="5" id="KW-0378">Hydrolase</keyword>
<feature type="compositionally biased region" description="Polar residues" evidence="6">
    <location>
        <begin position="1074"/>
        <end position="1086"/>
    </location>
</feature>
<comment type="caution">
    <text evidence="8">The sequence shown here is derived from an EMBL/GenBank/DDBJ whole genome shotgun (WGS) entry which is preliminary data.</text>
</comment>
<feature type="compositionally biased region" description="Basic residues" evidence="6">
    <location>
        <begin position="1"/>
        <end position="12"/>
    </location>
</feature>
<dbReference type="Proteomes" id="UP001586593">
    <property type="component" value="Unassembled WGS sequence"/>
</dbReference>
<evidence type="ECO:0000256" key="6">
    <source>
        <dbReference type="SAM" id="MobiDB-lite"/>
    </source>
</evidence>
<dbReference type="InterPro" id="IPR003653">
    <property type="entry name" value="Peptidase_C48_C"/>
</dbReference>
<feature type="domain" description="Ubiquitin-like protease family profile" evidence="7">
    <location>
        <begin position="533"/>
        <end position="825"/>
    </location>
</feature>
<dbReference type="PANTHER" id="PTHR46896:SF3">
    <property type="entry name" value="FI06413P-RELATED"/>
    <property type="match status" value="1"/>
</dbReference>
<dbReference type="Gene3D" id="3.40.395.10">
    <property type="entry name" value="Adenoviral Proteinase, Chain A"/>
    <property type="match status" value="1"/>
</dbReference>
<feature type="compositionally biased region" description="Basic and acidic residues" evidence="6">
    <location>
        <begin position="1017"/>
        <end position="1026"/>
    </location>
</feature>
<feature type="compositionally biased region" description="Basic residues" evidence="6">
    <location>
        <begin position="115"/>
        <end position="125"/>
    </location>
</feature>
<feature type="region of interest" description="Disordered" evidence="6">
    <location>
        <begin position="190"/>
        <end position="268"/>
    </location>
</feature>
<dbReference type="SUPFAM" id="SSF54001">
    <property type="entry name" value="Cysteine proteinases"/>
    <property type="match status" value="1"/>
</dbReference>
<evidence type="ECO:0000256" key="4">
    <source>
        <dbReference type="ARBA" id="ARBA00022786"/>
    </source>
</evidence>
<protein>
    <recommendedName>
        <fullName evidence="7">Ubiquitin-like protease family profile domain-containing protein</fullName>
    </recommendedName>
</protein>
<feature type="compositionally biased region" description="Polar residues" evidence="6">
    <location>
        <begin position="75"/>
        <end position="89"/>
    </location>
</feature>
<comment type="similarity">
    <text evidence="1">Belongs to the peptidase C48 family.</text>
</comment>
<reference evidence="8 9" key="1">
    <citation type="journal article" date="2024" name="Commun. Biol.">
        <title>Comparative genomic analysis of thermophilic fungi reveals convergent evolutionary adaptations and gene losses.</title>
        <authorList>
            <person name="Steindorff A.S."/>
            <person name="Aguilar-Pontes M.V."/>
            <person name="Robinson A.J."/>
            <person name="Andreopoulos B."/>
            <person name="LaButti K."/>
            <person name="Kuo A."/>
            <person name="Mondo S."/>
            <person name="Riley R."/>
            <person name="Otillar R."/>
            <person name="Haridas S."/>
            <person name="Lipzen A."/>
            <person name="Grimwood J."/>
            <person name="Schmutz J."/>
            <person name="Clum A."/>
            <person name="Reid I.D."/>
            <person name="Moisan M.C."/>
            <person name="Butler G."/>
            <person name="Nguyen T.T.M."/>
            <person name="Dewar K."/>
            <person name="Conant G."/>
            <person name="Drula E."/>
            <person name="Henrissat B."/>
            <person name="Hansel C."/>
            <person name="Singer S."/>
            <person name="Hutchinson M.I."/>
            <person name="de Vries R.P."/>
            <person name="Natvig D.O."/>
            <person name="Powell A.J."/>
            <person name="Tsang A."/>
            <person name="Grigoriev I.V."/>
        </authorList>
    </citation>
    <scope>NUCLEOTIDE SEQUENCE [LARGE SCALE GENOMIC DNA]</scope>
    <source>
        <strain evidence="8 9">ATCC 24622</strain>
    </source>
</reference>
<evidence type="ECO:0000256" key="2">
    <source>
        <dbReference type="ARBA" id="ARBA00022553"/>
    </source>
</evidence>
<proteinExistence type="inferred from homology"/>
<feature type="region of interest" description="Disordered" evidence="6">
    <location>
        <begin position="1017"/>
        <end position="1141"/>
    </location>
</feature>